<protein>
    <submittedName>
        <fullName evidence="1">Uncharacterized protein</fullName>
    </submittedName>
</protein>
<evidence type="ECO:0000313" key="2">
    <source>
        <dbReference type="Proteomes" id="UP001476950"/>
    </source>
</evidence>
<gene>
    <name evidence="1" type="ORF">NDI38_04685</name>
</gene>
<dbReference type="RefSeq" id="WP_190450803.1">
    <property type="nucleotide sequence ID" value="NZ_JAMPLM010000002.1"/>
</dbReference>
<comment type="caution">
    <text evidence="1">The sequence shown here is derived from an EMBL/GenBank/DDBJ whole genome shotgun (WGS) entry which is preliminary data.</text>
</comment>
<organism evidence="1 2">
    <name type="scientific">Stenomitos frigidus AS-A4</name>
    <dbReference type="NCBI Taxonomy" id="2933935"/>
    <lineage>
        <taxon>Bacteria</taxon>
        <taxon>Bacillati</taxon>
        <taxon>Cyanobacteriota</taxon>
        <taxon>Cyanophyceae</taxon>
        <taxon>Leptolyngbyales</taxon>
        <taxon>Leptolyngbyaceae</taxon>
        <taxon>Stenomitos</taxon>
    </lineage>
</organism>
<reference evidence="1 2" key="1">
    <citation type="submission" date="2022-04" db="EMBL/GenBank/DDBJ databases">
        <title>Positive selection, recombination, and allopatry shape intraspecific diversity of widespread and dominant cyanobacteria.</title>
        <authorList>
            <person name="Wei J."/>
            <person name="Shu W."/>
            <person name="Hu C."/>
        </authorList>
    </citation>
    <scope>NUCLEOTIDE SEQUENCE [LARGE SCALE GENOMIC DNA]</scope>
    <source>
        <strain evidence="1 2">AS-A4</strain>
    </source>
</reference>
<dbReference type="Proteomes" id="UP001476950">
    <property type="component" value="Unassembled WGS sequence"/>
</dbReference>
<name>A0ABV0KEV3_9CYAN</name>
<proteinExistence type="predicted"/>
<sequence>MGEAKRRRGSTATAIATQTYTLNLYDAAHCPIVSIPMPIRARSKPLTTDTNATGMAGAIIYYLANPTDYFWQEMEAAIGRYCARLVAIPDLETIQEWAAVMPKSFWGNITRPDGVLVQYRDKDRGPLGDVVMESQLGVAPEAEGARSEARSHVSFTQMLRAN</sequence>
<evidence type="ECO:0000313" key="1">
    <source>
        <dbReference type="EMBL" id="MEP1057725.1"/>
    </source>
</evidence>
<dbReference type="EMBL" id="JAMPLM010000002">
    <property type="protein sequence ID" value="MEP1057725.1"/>
    <property type="molecule type" value="Genomic_DNA"/>
</dbReference>
<keyword evidence="2" id="KW-1185">Reference proteome</keyword>
<accession>A0ABV0KEV3</accession>